<dbReference type="SUPFAM" id="SSF53474">
    <property type="entry name" value="alpha/beta-Hydrolases"/>
    <property type="match status" value="1"/>
</dbReference>
<feature type="chain" id="PRO_5031462473" evidence="1">
    <location>
        <begin position="25"/>
        <end position="472"/>
    </location>
</feature>
<name>A0A7W9NL38_9PSEU</name>
<dbReference type="InterPro" id="IPR000073">
    <property type="entry name" value="AB_hydrolase_1"/>
</dbReference>
<keyword evidence="5" id="KW-1185">Reference proteome</keyword>
<proteinExistence type="predicted"/>
<reference evidence="4 5" key="1">
    <citation type="submission" date="2020-08" db="EMBL/GenBank/DDBJ databases">
        <title>Sequencing the genomes of 1000 actinobacteria strains.</title>
        <authorList>
            <person name="Klenk H.-P."/>
        </authorList>
    </citation>
    <scope>NUCLEOTIDE SEQUENCE [LARGE SCALE GENOMIC DNA]</scope>
    <source>
        <strain evidence="4 5">DSM 43851</strain>
    </source>
</reference>
<accession>A0A7W9NL38</accession>
<feature type="domain" description="Peptidase S33 tripeptidyl aminopeptidase-like C-terminal" evidence="3">
    <location>
        <begin position="376"/>
        <end position="465"/>
    </location>
</feature>
<dbReference type="RefSeq" id="WP_184867741.1">
    <property type="nucleotide sequence ID" value="NZ_JACHIR010000001.1"/>
</dbReference>
<dbReference type="AlphaFoldDB" id="A0A7W9NL38"/>
<organism evidence="4 5">
    <name type="scientific">Kutzneria kofuensis</name>
    <dbReference type="NCBI Taxonomy" id="103725"/>
    <lineage>
        <taxon>Bacteria</taxon>
        <taxon>Bacillati</taxon>
        <taxon>Actinomycetota</taxon>
        <taxon>Actinomycetes</taxon>
        <taxon>Pseudonocardiales</taxon>
        <taxon>Pseudonocardiaceae</taxon>
        <taxon>Kutzneria</taxon>
    </lineage>
</organism>
<evidence type="ECO:0000256" key="1">
    <source>
        <dbReference type="SAM" id="SignalP"/>
    </source>
</evidence>
<dbReference type="InterPro" id="IPR029058">
    <property type="entry name" value="AB_hydrolase_fold"/>
</dbReference>
<evidence type="ECO:0000259" key="3">
    <source>
        <dbReference type="Pfam" id="PF08386"/>
    </source>
</evidence>
<gene>
    <name evidence="4" type="ORF">BJ998_007227</name>
</gene>
<evidence type="ECO:0000313" key="4">
    <source>
        <dbReference type="EMBL" id="MBB5896031.1"/>
    </source>
</evidence>
<dbReference type="Pfam" id="PF00561">
    <property type="entry name" value="Abhydrolase_1"/>
    <property type="match status" value="1"/>
</dbReference>
<dbReference type="PROSITE" id="PS51257">
    <property type="entry name" value="PROKAR_LIPOPROTEIN"/>
    <property type="match status" value="1"/>
</dbReference>
<feature type="domain" description="AB hydrolase-1" evidence="2">
    <location>
        <begin position="100"/>
        <end position="276"/>
    </location>
</feature>
<dbReference type="GO" id="GO:0003824">
    <property type="term" value="F:catalytic activity"/>
    <property type="evidence" value="ECO:0007669"/>
    <property type="project" value="UniProtKB-ARBA"/>
</dbReference>
<sequence>MIRARTAALAAVATLLSGCGVANAGQSSVDWQDCGNGVRCATMTVPVDWRRPGGPTTLTNLAEVPAKDPAHRLGALIVNWGSGSSTSTVHANPRPPVYDELTAHFDVVVIDSRGVGQADNHTLVPCPHPQPLPFDLVKATSQADWDAHARANAAYDAGCRQAAGPLFDGLTSWQTAHDIEALRVALGEPKLRYIGNSYGATYGQAYAELFPTHVQSMFLDGVPDHTQPRLEDWLRDRAVTQEQQLFRFRDWCGQSPNCVLRGSDPVRIWDDLVAHPPQGVTAGQLEMGMLNSLLTPPTWPKLAQALAKARDGDPSDFLTKIAPPPPESSGYLLGVTLCHDYLPNVPSYQAFQPIEQRLKAVAPHIGWTEGRLELGRCIGIPGRPSYPPAPLRAAGMPPALVAIGQLDSNAPNLGAAHVATQFPGARALWHGDGHAAYFLHGNTCLNGYVIRYLTDGALPSPGTRCPAEMMVP</sequence>
<comment type="caution">
    <text evidence="4">The sequence shown here is derived from an EMBL/GenBank/DDBJ whole genome shotgun (WGS) entry which is preliminary data.</text>
</comment>
<evidence type="ECO:0000313" key="5">
    <source>
        <dbReference type="Proteomes" id="UP000585638"/>
    </source>
</evidence>
<dbReference type="Gene3D" id="3.40.50.1820">
    <property type="entry name" value="alpha/beta hydrolase"/>
    <property type="match status" value="1"/>
</dbReference>
<dbReference type="EMBL" id="JACHIR010000001">
    <property type="protein sequence ID" value="MBB5896031.1"/>
    <property type="molecule type" value="Genomic_DNA"/>
</dbReference>
<protein>
    <submittedName>
        <fullName evidence="4">Pimeloyl-ACP methyl ester carboxylesterase</fullName>
    </submittedName>
</protein>
<evidence type="ECO:0000259" key="2">
    <source>
        <dbReference type="Pfam" id="PF00561"/>
    </source>
</evidence>
<feature type="signal peptide" evidence="1">
    <location>
        <begin position="1"/>
        <end position="24"/>
    </location>
</feature>
<dbReference type="Proteomes" id="UP000585638">
    <property type="component" value="Unassembled WGS sequence"/>
</dbReference>
<dbReference type="InterPro" id="IPR013595">
    <property type="entry name" value="Pept_S33_TAP-like_C"/>
</dbReference>
<dbReference type="Pfam" id="PF08386">
    <property type="entry name" value="Abhydrolase_4"/>
    <property type="match status" value="1"/>
</dbReference>
<keyword evidence="1" id="KW-0732">Signal</keyword>